<dbReference type="EMBL" id="GG677574">
    <property type="protein sequence ID" value="EER10334.1"/>
    <property type="molecule type" value="Genomic_DNA"/>
</dbReference>
<dbReference type="Proteomes" id="UP000007800">
    <property type="component" value="Unassembled WGS sequence"/>
</dbReference>
<protein>
    <submittedName>
        <fullName evidence="2">Uncharacterized protein</fullName>
    </submittedName>
</protein>
<organism evidence="3">
    <name type="scientific">Perkinsus marinus (strain ATCC 50983 / TXsc)</name>
    <dbReference type="NCBI Taxonomy" id="423536"/>
    <lineage>
        <taxon>Eukaryota</taxon>
        <taxon>Sar</taxon>
        <taxon>Alveolata</taxon>
        <taxon>Perkinsozoa</taxon>
        <taxon>Perkinsea</taxon>
        <taxon>Perkinsida</taxon>
        <taxon>Perkinsidae</taxon>
        <taxon>Perkinsus</taxon>
    </lineage>
</organism>
<sequence length="197" mass="21812">MRDAWDRQYGIRPHMSHLPGEQNDAQADALSRLAEAWKIPKSIIFDGRPVSVSFRGESNSPENQGGMPDDDDELTRALYALPYRRDGLPRSSQVVSAAIGRPYRQELLQIQRDSPKASGLIAQLETSGVDHKDYRLDEDGVLMKYSGTTRVNGLLVPRLRFYIPDDTEAASIYAKGLLEKYHADSALPSPGASTIGI</sequence>
<dbReference type="GeneID" id="9039141"/>
<gene>
    <name evidence="2" type="ORF">Pmar_PMAR016299</name>
</gene>
<evidence type="ECO:0000313" key="2">
    <source>
        <dbReference type="EMBL" id="EER10334.1"/>
    </source>
</evidence>
<evidence type="ECO:0000313" key="3">
    <source>
        <dbReference type="Proteomes" id="UP000007800"/>
    </source>
</evidence>
<dbReference type="RefSeq" id="XP_002778539.1">
    <property type="nucleotide sequence ID" value="XM_002778493.1"/>
</dbReference>
<proteinExistence type="predicted"/>
<reference evidence="2 3" key="1">
    <citation type="submission" date="2008-07" db="EMBL/GenBank/DDBJ databases">
        <authorList>
            <person name="El-Sayed N."/>
            <person name="Caler E."/>
            <person name="Inman J."/>
            <person name="Amedeo P."/>
            <person name="Hass B."/>
            <person name="Wortman J."/>
        </authorList>
    </citation>
    <scope>NUCLEOTIDE SEQUENCE [LARGE SCALE GENOMIC DNA]</scope>
    <source>
        <strain evidence="3">ATCC 50983 / TXsc</strain>
    </source>
</reference>
<dbReference type="OMA" id="WARRYDI"/>
<accession>C5KYV9</accession>
<feature type="region of interest" description="Disordered" evidence="1">
    <location>
        <begin position="1"/>
        <end position="22"/>
    </location>
</feature>
<dbReference type="InParanoid" id="C5KYV9"/>
<evidence type="ECO:0000256" key="1">
    <source>
        <dbReference type="SAM" id="MobiDB-lite"/>
    </source>
</evidence>
<name>C5KYV9_PERM5</name>
<dbReference type="AlphaFoldDB" id="C5KYV9"/>
<keyword evidence="3" id="KW-1185">Reference proteome</keyword>